<dbReference type="InterPro" id="IPR009351">
    <property type="entry name" value="AlkZ-like"/>
</dbReference>
<accession>A0ABS5CE72</accession>
<organism evidence="1 2">
    <name type="scientific">Paenibacillus lignilyticus</name>
    <dbReference type="NCBI Taxonomy" id="1172615"/>
    <lineage>
        <taxon>Bacteria</taxon>
        <taxon>Bacillati</taxon>
        <taxon>Bacillota</taxon>
        <taxon>Bacilli</taxon>
        <taxon>Bacillales</taxon>
        <taxon>Paenibacillaceae</taxon>
        <taxon>Paenibacillus</taxon>
    </lineage>
</organism>
<protein>
    <submittedName>
        <fullName evidence="1">YcaQ family DNA glycosylase</fullName>
    </submittedName>
</protein>
<evidence type="ECO:0000313" key="2">
    <source>
        <dbReference type="Proteomes" id="UP000673394"/>
    </source>
</evidence>
<dbReference type="Proteomes" id="UP000673394">
    <property type="component" value="Unassembled WGS sequence"/>
</dbReference>
<dbReference type="RefSeq" id="WP_210659003.1">
    <property type="nucleotide sequence ID" value="NZ_JAGKSP010000005.1"/>
</dbReference>
<sequence length="413" mass="47613">MTPIQTTKRALRRFLLEKQLLLDSQPSSMNVNATMPQRVLDVIRQLECIQIDPVAAVRPNQHLALSARIPGYEPDALNVLLSSNEVFEYMANAACIIPMSDYPFFEPTRQRLRENIQPHLDQIAPVVEQVLQRLEMEGPLSAKSFDSSERVHGYWDNVNVNAKTKATSHALNLLTDAAQIRIVGREGNQRRFHLTSQTVPARLIQQAENIDEQVALEAMLLKYFRAYRVFDASDPRLGWQRLRASERRETIDSHIREGIVSPVDVTGLDKPYYILAEDMERLLAHIDEERELPHYEEDADATVHFLPPLDNLLWSRKRLTDLFEFDYRWEIYTPAVKRTYGYYAMPILAGDRFIGRMDPRLDKKQGQLTVEYLQIDPDIDFTKKLKDQVYSSLEAFAKAHGATTVSVARRSFE</sequence>
<keyword evidence="2" id="KW-1185">Reference proteome</keyword>
<gene>
    <name evidence="1" type="ORF">I8J30_15120</name>
</gene>
<dbReference type="EMBL" id="JAGKSP010000005">
    <property type="protein sequence ID" value="MBP3964047.1"/>
    <property type="molecule type" value="Genomic_DNA"/>
</dbReference>
<evidence type="ECO:0000313" key="1">
    <source>
        <dbReference type="EMBL" id="MBP3964047.1"/>
    </source>
</evidence>
<dbReference type="Pfam" id="PF06224">
    <property type="entry name" value="AlkZ-like"/>
    <property type="match status" value="1"/>
</dbReference>
<proteinExistence type="predicted"/>
<dbReference type="PANTHER" id="PTHR30528:SF0">
    <property type="entry name" value="CYTOPLASMIC PROTEIN"/>
    <property type="match status" value="1"/>
</dbReference>
<name>A0ABS5CE72_9BACL</name>
<reference evidence="1 2" key="1">
    <citation type="submission" date="2021-04" db="EMBL/GenBank/DDBJ databases">
        <title>Paenibacillus sp. DLE-14 whole genome sequence.</title>
        <authorList>
            <person name="Ham Y.J."/>
        </authorList>
    </citation>
    <scope>NUCLEOTIDE SEQUENCE [LARGE SCALE GENOMIC DNA]</scope>
    <source>
        <strain evidence="1 2">DLE-14</strain>
    </source>
</reference>
<comment type="caution">
    <text evidence="1">The sequence shown here is derived from an EMBL/GenBank/DDBJ whole genome shotgun (WGS) entry which is preliminary data.</text>
</comment>
<dbReference type="PANTHER" id="PTHR30528">
    <property type="entry name" value="CYTOPLASMIC PROTEIN"/>
    <property type="match status" value="1"/>
</dbReference>